<dbReference type="PATRIC" id="fig|1122241.3.peg.3149"/>
<sequence>MNVRVLMTPEEKARELQRKLYLAAKANSNRRFHALYDKVYRDDFIREAWRRVKANKC</sequence>
<keyword evidence="2" id="KW-1185">Reference proteome</keyword>
<dbReference type="Proteomes" id="UP000075670">
    <property type="component" value="Unassembled WGS sequence"/>
</dbReference>
<proteinExistence type="predicted"/>
<accession>A0A151ASS3</accession>
<gene>
    <name evidence="1" type="ORF">MOMUL_29580</name>
</gene>
<protein>
    <submittedName>
        <fullName evidence="1">Uncharacterized protein</fullName>
    </submittedName>
</protein>
<comment type="caution">
    <text evidence="1">The sequence shown here is derived from an EMBL/GenBank/DDBJ whole genome shotgun (WGS) entry which is preliminary data.</text>
</comment>
<evidence type="ECO:0000313" key="1">
    <source>
        <dbReference type="EMBL" id="KYH30676.1"/>
    </source>
</evidence>
<evidence type="ECO:0000313" key="2">
    <source>
        <dbReference type="Proteomes" id="UP000075670"/>
    </source>
</evidence>
<reference evidence="1 2" key="1">
    <citation type="submission" date="2016-02" db="EMBL/GenBank/DDBJ databases">
        <title>Genome sequence of Moorella mulderi DSM 14980.</title>
        <authorList>
            <person name="Poehlein A."/>
            <person name="Daniel R."/>
        </authorList>
    </citation>
    <scope>NUCLEOTIDE SEQUENCE [LARGE SCALE GENOMIC DNA]</scope>
    <source>
        <strain evidence="1 2">DSM 14980</strain>
    </source>
</reference>
<organism evidence="1 2">
    <name type="scientific">Moorella mulderi DSM 14980</name>
    <dbReference type="NCBI Taxonomy" id="1122241"/>
    <lineage>
        <taxon>Bacteria</taxon>
        <taxon>Bacillati</taxon>
        <taxon>Bacillota</taxon>
        <taxon>Clostridia</taxon>
        <taxon>Neomoorellales</taxon>
        <taxon>Neomoorellaceae</taxon>
        <taxon>Neomoorella</taxon>
    </lineage>
</organism>
<name>A0A151ASS3_9FIRM</name>
<dbReference type="AlphaFoldDB" id="A0A151ASS3"/>
<dbReference type="EMBL" id="LTBC01000023">
    <property type="protein sequence ID" value="KYH30676.1"/>
    <property type="molecule type" value="Genomic_DNA"/>
</dbReference>
<dbReference type="OrthoDB" id="9793236at2"/>